<feature type="region of interest" description="Disordered" evidence="1">
    <location>
        <begin position="1"/>
        <end position="42"/>
    </location>
</feature>
<proteinExistence type="evidence at transcript level"/>
<sequence length="42" mass="4601">MLGSIHGESLDRKKKEKKGEGRKPRKGEEAISISVEMLSSSS</sequence>
<organism evidence="2">
    <name type="scientific">Zea mays</name>
    <name type="common">Maize</name>
    <dbReference type="NCBI Taxonomy" id="4577"/>
    <lineage>
        <taxon>Eukaryota</taxon>
        <taxon>Viridiplantae</taxon>
        <taxon>Streptophyta</taxon>
        <taxon>Embryophyta</taxon>
        <taxon>Tracheophyta</taxon>
        <taxon>Spermatophyta</taxon>
        <taxon>Magnoliopsida</taxon>
        <taxon>Liliopsida</taxon>
        <taxon>Poales</taxon>
        <taxon>Poaceae</taxon>
        <taxon>PACMAD clade</taxon>
        <taxon>Panicoideae</taxon>
        <taxon>Andropogonodae</taxon>
        <taxon>Andropogoneae</taxon>
        <taxon>Tripsacinae</taxon>
        <taxon>Zea</taxon>
    </lineage>
</organism>
<accession>C4J474</accession>
<feature type="compositionally biased region" description="Low complexity" evidence="1">
    <location>
        <begin position="32"/>
        <end position="42"/>
    </location>
</feature>
<dbReference type="AlphaFoldDB" id="C4J474"/>
<name>C4J474_MAIZE</name>
<evidence type="ECO:0000313" key="2">
    <source>
        <dbReference type="EMBL" id="ACR35974.1"/>
    </source>
</evidence>
<reference evidence="2" key="2">
    <citation type="submission" date="2012-06" db="EMBL/GenBank/DDBJ databases">
        <authorList>
            <person name="Yu Y."/>
            <person name="Currie J."/>
            <person name="Lomeli R."/>
            <person name="Angelova A."/>
            <person name="Collura K."/>
            <person name="Wissotski M."/>
            <person name="Campos D."/>
            <person name="Kudrna D."/>
            <person name="Golser W."/>
            <person name="Ashely E."/>
            <person name="Descour A."/>
            <person name="Fernandes J."/>
            <person name="Soderlund C."/>
            <person name="Walbot V."/>
        </authorList>
    </citation>
    <scope>NUCLEOTIDE SEQUENCE</scope>
    <source>
        <strain evidence="2">B73</strain>
    </source>
</reference>
<reference evidence="2" key="1">
    <citation type="journal article" date="2009" name="PLoS Genet.">
        <title>Sequencing, mapping, and analysis of 27,455 maize full-length cDNAs.</title>
        <authorList>
            <person name="Soderlund C."/>
            <person name="Descour A."/>
            <person name="Kudrna D."/>
            <person name="Bomhoff M."/>
            <person name="Boyd L."/>
            <person name="Currie J."/>
            <person name="Angelova A."/>
            <person name="Collura K."/>
            <person name="Wissotski M."/>
            <person name="Ashley E."/>
            <person name="Morrow D."/>
            <person name="Fernandes J."/>
            <person name="Walbot V."/>
            <person name="Yu Y."/>
        </authorList>
    </citation>
    <scope>NUCLEOTIDE SEQUENCE</scope>
    <source>
        <strain evidence="2">B73</strain>
    </source>
</reference>
<dbReference type="EMBL" id="BT085621">
    <property type="protein sequence ID" value="ACR35974.1"/>
    <property type="molecule type" value="mRNA"/>
</dbReference>
<protein>
    <submittedName>
        <fullName evidence="2">Uncharacterized protein</fullName>
    </submittedName>
</protein>
<feature type="compositionally biased region" description="Basic and acidic residues" evidence="1">
    <location>
        <begin position="8"/>
        <end position="29"/>
    </location>
</feature>
<evidence type="ECO:0000256" key="1">
    <source>
        <dbReference type="SAM" id="MobiDB-lite"/>
    </source>
</evidence>